<dbReference type="InterPro" id="IPR028994">
    <property type="entry name" value="Integrin_alpha_N"/>
</dbReference>
<dbReference type="Gene3D" id="2.130.10.130">
    <property type="entry name" value="Integrin alpha, N-terminal"/>
    <property type="match status" value="1"/>
</dbReference>
<reference evidence="2" key="1">
    <citation type="submission" date="2024-05" db="EMBL/GenBank/DDBJ databases">
        <title>Planctomycetes of the genus Singulisphaera possess chitinolytic capabilities.</title>
        <authorList>
            <person name="Ivanova A."/>
        </authorList>
    </citation>
    <scope>NUCLEOTIDE SEQUENCE</scope>
    <source>
        <strain evidence="2">Ch08T</strain>
    </source>
</reference>
<proteinExistence type="predicted"/>
<evidence type="ECO:0000256" key="1">
    <source>
        <dbReference type="SAM" id="MobiDB-lite"/>
    </source>
</evidence>
<dbReference type="EMBL" id="CP155447">
    <property type="protein sequence ID" value="XBH01997.1"/>
    <property type="molecule type" value="Genomic_DNA"/>
</dbReference>
<evidence type="ECO:0000313" key="2">
    <source>
        <dbReference type="EMBL" id="XBH01997.1"/>
    </source>
</evidence>
<dbReference type="SUPFAM" id="SSF51445">
    <property type="entry name" value="(Trans)glycosidases"/>
    <property type="match status" value="1"/>
</dbReference>
<evidence type="ECO:0008006" key="3">
    <source>
        <dbReference type="Google" id="ProtNLM"/>
    </source>
</evidence>
<protein>
    <recommendedName>
        <fullName evidence="3">VCBS repeat-containing protein</fullName>
    </recommendedName>
</protein>
<organism evidence="2">
    <name type="scientific">Singulisphaera sp. Ch08</name>
    <dbReference type="NCBI Taxonomy" id="3120278"/>
    <lineage>
        <taxon>Bacteria</taxon>
        <taxon>Pseudomonadati</taxon>
        <taxon>Planctomycetota</taxon>
        <taxon>Planctomycetia</taxon>
        <taxon>Isosphaerales</taxon>
        <taxon>Isosphaeraceae</taxon>
        <taxon>Singulisphaera</taxon>
    </lineage>
</organism>
<sequence>MDSSRPWSDRLSSRGVAKKKGRQERLSRPRMEELEARLNLSSLVVGAAPGSPPTVKIVDSSGTVEQSFLAYEGGYRGGVSVASGDVTGDGVKDIITGRQRGRSEIKVFDGVTFQQLKSFLAFGPSYRGGAEVAFGHFGKAAGDIVVGMARGGSVVKVFDGQTFAQSQSFTAFGSGVRGVHLAVGNLDNDPDSEIIVGSGPGGTPVVKGFDPATGQDLYQFVAGTPGNRSGVELTTGDFDGNKVTDLATAPDGRSVPVVSIWTRGTNGPELVKQFQPFGQSISRGLELGTLQPEGSDGDQIGVSGNLSRGRRASALRANAVTGLGVFDGDGQRLGTLSQASLGRNGLNVGSGTDELSQGTPIAPADQMHIIDYSPTWPFWSVNKPTLTVTKFISSTEIEFTFTPTNMPWRADLFKGAHLYDVTAGYYYGNGTIKSMTGNTPGDSPLKNTLTLTSGGDIFQPSIVGHKVVIANDQLSDSDFYNSAFKPLWNTPRYTDTDNSKLNDLQLMQKMGVTKESNTGQTAIRLYDWGVERGFSSTTSGTSEHLEFLNAVQAAGLKVIVPVSNFFLGDENAWAGAAPDANYSPTTGIPQAIQNDLTYFLRSISADGKGGGGLHPAIAGIEVGNEIELNAGKLTGGDMTKLAQRTLWWIVNIQQRLQSSGAIDSNDPNHIRFTTPFSNADEDVKNVAKKSWFEVVRNGAKAGEFAPLGPPVGTKFNAEIKGLESLKGADWYKTWIYNSYQVAKRGGDLINLLDKYNAPRGTGDWNNQWPGEAFPVPLVLMELDSSITEAGSEGEFFNWFANDQVQVAENFLRGEATLNNRKIENTSLLGYALFEFNQEPNKTLAATPDSEQTRGILKYYKDRDVNHWRTPTSTVLTPITPLTQLPGRTFAPFQYPIYELFSVTSDDGVRLVDKIQSIIRAPRKK</sequence>
<feature type="region of interest" description="Disordered" evidence="1">
    <location>
        <begin position="1"/>
        <end position="29"/>
    </location>
</feature>
<dbReference type="InterPro" id="IPR017853">
    <property type="entry name" value="GH"/>
</dbReference>
<dbReference type="Gene3D" id="3.20.20.80">
    <property type="entry name" value="Glycosidases"/>
    <property type="match status" value="1"/>
</dbReference>
<dbReference type="RefSeq" id="WP_406694741.1">
    <property type="nucleotide sequence ID" value="NZ_CP155447.1"/>
</dbReference>
<name>A0AAU7CAL9_9BACT</name>
<dbReference type="SUPFAM" id="SSF69318">
    <property type="entry name" value="Integrin alpha N-terminal domain"/>
    <property type="match status" value="1"/>
</dbReference>
<gene>
    <name evidence="2" type="ORF">V5E97_27180</name>
</gene>
<accession>A0AAU7CAL9</accession>
<dbReference type="AlphaFoldDB" id="A0AAU7CAL9"/>